<name>A0A4P2VC00_9ARCH</name>
<gene>
    <name evidence="2" type="ORF">NAS2_0680</name>
</gene>
<keyword evidence="1" id="KW-0812">Transmembrane</keyword>
<keyword evidence="1" id="KW-0472">Membrane</keyword>
<keyword evidence="1" id="KW-1133">Transmembrane helix</keyword>
<protein>
    <submittedName>
        <fullName evidence="2">Uncharacterized protein</fullName>
    </submittedName>
</protein>
<evidence type="ECO:0000256" key="1">
    <source>
        <dbReference type="SAM" id="Phobius"/>
    </source>
</evidence>
<reference evidence="2 3" key="1">
    <citation type="journal article" date="2019" name="ISME J.">
        <title>Isolation and characterization of a thermophilic sulfur- and iron-reducing thaumarchaeote from a terrestrial acidic hot spring.</title>
        <authorList>
            <person name="Kato S."/>
            <person name="Itoh T."/>
            <person name="Yuki M."/>
            <person name="Nagamori M."/>
            <person name="Ohnishi M."/>
            <person name="Uematsu K."/>
            <person name="Suzuki K."/>
            <person name="Takashina T."/>
            <person name="Ohkuma M."/>
        </authorList>
    </citation>
    <scope>NUCLEOTIDE SEQUENCE [LARGE SCALE GENOMIC DNA]</scope>
    <source>
        <strain evidence="2 3">NAS-02</strain>
    </source>
</reference>
<dbReference type="Proteomes" id="UP000509448">
    <property type="component" value="Chromosome"/>
</dbReference>
<sequence>MVPVVRRGDRFYYEVRGAEDGKEYYIDADVRVDRGPDGHETLYALTYRDDGTRWLVRVPDSVINAKMRRVFYIITLPDYGVGMAVAYTEEYVYYHRLQIEYIGPDRFSRAPFVMVRRGSPESDPVPVFLGTLAGEGFNISQKKMETNRSKWLRRIAKVLLGVTLIPTLITGGGAAIASAIGLGVAFGYGSGDLSGVLLGAGYFITLATGVVLYFGSKAAQRTVWVVEPDDEYLLAHADSEEARTAPNPVVYT</sequence>
<feature type="transmembrane region" description="Helical" evidence="1">
    <location>
        <begin position="158"/>
        <end position="187"/>
    </location>
</feature>
<keyword evidence="3" id="KW-1185">Reference proteome</keyword>
<dbReference type="KEGG" id="ccai:NAS2_0680"/>
<organism evidence="2 3">
    <name type="scientific">Conexivisphaera calida</name>
    <dbReference type="NCBI Taxonomy" id="1874277"/>
    <lineage>
        <taxon>Archaea</taxon>
        <taxon>Nitrososphaerota</taxon>
        <taxon>Conexivisphaeria</taxon>
        <taxon>Conexivisphaerales</taxon>
        <taxon>Conexivisphaeraceae</taxon>
        <taxon>Conexivisphaera</taxon>
    </lineage>
</organism>
<evidence type="ECO:0000313" key="3">
    <source>
        <dbReference type="Proteomes" id="UP000509448"/>
    </source>
</evidence>
<dbReference type="AlphaFoldDB" id="A0A4P2VC00"/>
<evidence type="ECO:0000313" key="2">
    <source>
        <dbReference type="EMBL" id="BBE42069.1"/>
    </source>
</evidence>
<dbReference type="EMBL" id="AP018732">
    <property type="protein sequence ID" value="BBE42069.1"/>
    <property type="molecule type" value="Genomic_DNA"/>
</dbReference>
<proteinExistence type="predicted"/>
<accession>A0A4P2VC00</accession>
<feature type="transmembrane region" description="Helical" evidence="1">
    <location>
        <begin position="193"/>
        <end position="214"/>
    </location>
</feature>